<accession>A0ABR2ZN85</accession>
<gene>
    <name evidence="2" type="ORF">AAF712_010469</name>
</gene>
<dbReference type="Proteomes" id="UP001437256">
    <property type="component" value="Unassembled WGS sequence"/>
</dbReference>
<dbReference type="EMBL" id="JBBXMP010000100">
    <property type="protein sequence ID" value="KAL0062632.1"/>
    <property type="molecule type" value="Genomic_DNA"/>
</dbReference>
<comment type="caution">
    <text evidence="2">The sequence shown here is derived from an EMBL/GenBank/DDBJ whole genome shotgun (WGS) entry which is preliminary data.</text>
</comment>
<sequence length="230" mass="25162">MSDARASDPNLLEHIQGHFTESLYHRKVVYPTIGEVTNTQQTGIEELRYYDHALSWDTIGGPRYTTDSQPSVRREHSGTVSGVDNLDGETLYPLQGLPPSASPPLYHIAPPSATAQYVTGLSPQAPVSGPLWAEELPGLLYDINASSSELIQQDPRMSEYPLPLPVSALEFNPGAQQSTQSQAGVCRKVGSLTGTNTSIQNRKKEPRYFCPVVGCESKGFTEKHNFNCQS</sequence>
<protein>
    <submittedName>
        <fullName evidence="2">Uncharacterized protein</fullName>
    </submittedName>
</protein>
<name>A0ABR2ZN85_9AGAR</name>
<feature type="region of interest" description="Disordered" evidence="1">
    <location>
        <begin position="61"/>
        <end position="86"/>
    </location>
</feature>
<proteinExistence type="predicted"/>
<evidence type="ECO:0000256" key="1">
    <source>
        <dbReference type="SAM" id="MobiDB-lite"/>
    </source>
</evidence>
<keyword evidence="3" id="KW-1185">Reference proteome</keyword>
<evidence type="ECO:0000313" key="3">
    <source>
        <dbReference type="Proteomes" id="UP001437256"/>
    </source>
</evidence>
<evidence type="ECO:0000313" key="2">
    <source>
        <dbReference type="EMBL" id="KAL0062632.1"/>
    </source>
</evidence>
<reference evidence="2 3" key="1">
    <citation type="submission" date="2024-05" db="EMBL/GenBank/DDBJ databases">
        <title>A draft genome resource for the thread blight pathogen Marasmius tenuissimus strain MS-2.</title>
        <authorList>
            <person name="Yulfo-Soto G.E."/>
            <person name="Baruah I.K."/>
            <person name="Amoako-Attah I."/>
            <person name="Bukari Y."/>
            <person name="Meinhardt L.W."/>
            <person name="Bailey B.A."/>
            <person name="Cohen S.P."/>
        </authorList>
    </citation>
    <scope>NUCLEOTIDE SEQUENCE [LARGE SCALE GENOMIC DNA]</scope>
    <source>
        <strain evidence="2 3">MS-2</strain>
    </source>
</reference>
<organism evidence="2 3">
    <name type="scientific">Marasmius tenuissimus</name>
    <dbReference type="NCBI Taxonomy" id="585030"/>
    <lineage>
        <taxon>Eukaryota</taxon>
        <taxon>Fungi</taxon>
        <taxon>Dikarya</taxon>
        <taxon>Basidiomycota</taxon>
        <taxon>Agaricomycotina</taxon>
        <taxon>Agaricomycetes</taxon>
        <taxon>Agaricomycetidae</taxon>
        <taxon>Agaricales</taxon>
        <taxon>Marasmiineae</taxon>
        <taxon>Marasmiaceae</taxon>
        <taxon>Marasmius</taxon>
    </lineage>
</organism>